<organism evidence="1 2">
    <name type="scientific">Champsocephalus esox</name>
    <name type="common">pike icefish</name>
    <dbReference type="NCBI Taxonomy" id="159716"/>
    <lineage>
        <taxon>Eukaryota</taxon>
        <taxon>Metazoa</taxon>
        <taxon>Chordata</taxon>
        <taxon>Craniata</taxon>
        <taxon>Vertebrata</taxon>
        <taxon>Euteleostomi</taxon>
        <taxon>Actinopterygii</taxon>
        <taxon>Neopterygii</taxon>
        <taxon>Teleostei</taxon>
        <taxon>Neoteleostei</taxon>
        <taxon>Acanthomorphata</taxon>
        <taxon>Eupercaria</taxon>
        <taxon>Perciformes</taxon>
        <taxon>Notothenioidei</taxon>
        <taxon>Channichthyidae</taxon>
        <taxon>Champsocephalus</taxon>
    </lineage>
</organism>
<accession>A0AAN8BXK8</accession>
<reference evidence="1 2" key="1">
    <citation type="journal article" date="2023" name="Mol. Biol. Evol.">
        <title>Genomics of Secondarily Temperate Adaptation in the Only Non-Antarctic Icefish.</title>
        <authorList>
            <person name="Rivera-Colon A.G."/>
            <person name="Rayamajhi N."/>
            <person name="Minhas B.F."/>
            <person name="Madrigal G."/>
            <person name="Bilyk K.T."/>
            <person name="Yoon V."/>
            <person name="Hune M."/>
            <person name="Gregory S."/>
            <person name="Cheng C.H.C."/>
            <person name="Catchen J.M."/>
        </authorList>
    </citation>
    <scope>NUCLEOTIDE SEQUENCE [LARGE SCALE GENOMIC DNA]</scope>
    <source>
        <strain evidence="1">JC2023a</strain>
    </source>
</reference>
<dbReference type="Proteomes" id="UP001335648">
    <property type="component" value="Unassembled WGS sequence"/>
</dbReference>
<comment type="caution">
    <text evidence="1">The sequence shown here is derived from an EMBL/GenBank/DDBJ whole genome shotgun (WGS) entry which is preliminary data.</text>
</comment>
<sequence length="113" mass="12009">MTGRVHLCLGNMDRTGPGVICQSPSGPRGATDWSTAGGQSNPFIGTGAWLIKQVPLGQKAAGVGLLRVPVSARLAGRHTPAHKGRGDATVFFYVGMYRHKTHERMLLVGSIKM</sequence>
<evidence type="ECO:0000313" key="1">
    <source>
        <dbReference type="EMBL" id="KAK5891990.1"/>
    </source>
</evidence>
<gene>
    <name evidence="1" type="ORF">CesoFtcFv8_012415</name>
</gene>
<evidence type="ECO:0000313" key="2">
    <source>
        <dbReference type="Proteomes" id="UP001335648"/>
    </source>
</evidence>
<keyword evidence="2" id="KW-1185">Reference proteome</keyword>
<dbReference type="AlphaFoldDB" id="A0AAN8BXK8"/>
<protein>
    <submittedName>
        <fullName evidence="1">Uncharacterized protein</fullName>
    </submittedName>
</protein>
<name>A0AAN8BXK8_9TELE</name>
<proteinExistence type="predicted"/>
<dbReference type="EMBL" id="JAULUE010002055">
    <property type="protein sequence ID" value="KAK5891990.1"/>
    <property type="molecule type" value="Genomic_DNA"/>
</dbReference>